<reference evidence="2" key="1">
    <citation type="submission" date="2022-11" db="UniProtKB">
        <authorList>
            <consortium name="WormBaseParasite"/>
        </authorList>
    </citation>
    <scope>IDENTIFICATION</scope>
</reference>
<evidence type="ECO:0000313" key="2">
    <source>
        <dbReference type="WBParaSite" id="nRc.2.0.1.t14529-RA"/>
    </source>
</evidence>
<evidence type="ECO:0000313" key="1">
    <source>
        <dbReference type="Proteomes" id="UP000887565"/>
    </source>
</evidence>
<organism evidence="1 2">
    <name type="scientific">Romanomermis culicivorax</name>
    <name type="common">Nematode worm</name>
    <dbReference type="NCBI Taxonomy" id="13658"/>
    <lineage>
        <taxon>Eukaryota</taxon>
        <taxon>Metazoa</taxon>
        <taxon>Ecdysozoa</taxon>
        <taxon>Nematoda</taxon>
        <taxon>Enoplea</taxon>
        <taxon>Dorylaimia</taxon>
        <taxon>Mermithida</taxon>
        <taxon>Mermithoidea</taxon>
        <taxon>Mermithidae</taxon>
        <taxon>Romanomermis</taxon>
    </lineage>
</organism>
<accession>A0A915IKX8</accession>
<sequence>MAGQTFVGQRIYRLFVHGLFERFRRSFVRLLRRLVQRQPARNFFYLHFHFDIILHK</sequence>
<keyword evidence="1" id="KW-1185">Reference proteome</keyword>
<dbReference type="Proteomes" id="UP000887565">
    <property type="component" value="Unplaced"/>
</dbReference>
<protein>
    <submittedName>
        <fullName evidence="2">Uncharacterized protein</fullName>
    </submittedName>
</protein>
<proteinExistence type="predicted"/>
<dbReference type="WBParaSite" id="nRc.2.0.1.t14529-RA">
    <property type="protein sequence ID" value="nRc.2.0.1.t14529-RA"/>
    <property type="gene ID" value="nRc.2.0.1.g14529"/>
</dbReference>
<dbReference type="AlphaFoldDB" id="A0A915IKX8"/>
<name>A0A915IKX8_ROMCU</name>